<keyword evidence="3" id="KW-1185">Reference proteome</keyword>
<dbReference type="EMBL" id="CP031641">
    <property type="protein sequence ID" value="AXO88144.1"/>
    <property type="molecule type" value="Genomic_DNA"/>
</dbReference>
<dbReference type="AlphaFoldDB" id="A0AAI8K8I6"/>
<keyword evidence="1" id="KW-0732">Signal</keyword>
<gene>
    <name evidence="2" type="ORF">DZC75_09100</name>
</gene>
<feature type="signal peptide" evidence="1">
    <location>
        <begin position="1"/>
        <end position="19"/>
    </location>
</feature>
<feature type="chain" id="PRO_5042587730" evidence="1">
    <location>
        <begin position="20"/>
        <end position="152"/>
    </location>
</feature>
<evidence type="ECO:0000313" key="3">
    <source>
        <dbReference type="Proteomes" id="UP000258127"/>
    </source>
</evidence>
<protein>
    <submittedName>
        <fullName evidence="2">Uncharacterized protein</fullName>
    </submittedName>
</protein>
<sequence>MTRILLLSTLLIVHPPAHAIDTALVSRERLLELGALLEADSGSSQWQMLWQRVRSSGFFLNQPGQLHFTVSPSQLPAMARLTLARADQVEPFADTHVRYRRGFAPLVVGQRGGQALEALCVDVDWRALPVSSASLPHAYLKLITLRRAYPCD</sequence>
<proteinExistence type="predicted"/>
<organism evidence="2 3">
    <name type="scientific">Pseudomonas parafulva</name>
    <dbReference type="NCBI Taxonomy" id="157782"/>
    <lineage>
        <taxon>Bacteria</taxon>
        <taxon>Pseudomonadati</taxon>
        <taxon>Pseudomonadota</taxon>
        <taxon>Gammaproteobacteria</taxon>
        <taxon>Pseudomonadales</taxon>
        <taxon>Pseudomonadaceae</taxon>
        <taxon>Pseudomonas</taxon>
    </lineage>
</organism>
<dbReference type="Proteomes" id="UP000258127">
    <property type="component" value="Chromosome"/>
</dbReference>
<dbReference type="RefSeq" id="WP_116888045.1">
    <property type="nucleotide sequence ID" value="NZ_CP031641.1"/>
</dbReference>
<accession>A0AAI8K8I6</accession>
<evidence type="ECO:0000313" key="2">
    <source>
        <dbReference type="EMBL" id="AXO88144.1"/>
    </source>
</evidence>
<evidence type="ECO:0000256" key="1">
    <source>
        <dbReference type="SAM" id="SignalP"/>
    </source>
</evidence>
<reference evidence="2 3" key="1">
    <citation type="submission" date="2018-08" db="EMBL/GenBank/DDBJ databases">
        <authorList>
            <person name="Lee Y."/>
            <person name="Kakembo D."/>
        </authorList>
    </citation>
    <scope>NUCLEOTIDE SEQUENCE [LARGE SCALE GENOMIC DNA]</scope>
    <source>
        <strain evidence="2 3">JBCS1880</strain>
    </source>
</reference>
<name>A0AAI8K8I6_9PSED</name>